<dbReference type="InterPro" id="IPR032675">
    <property type="entry name" value="LRR_dom_sf"/>
</dbReference>
<dbReference type="Gene3D" id="1.20.1280.50">
    <property type="match status" value="1"/>
</dbReference>
<evidence type="ECO:0008006" key="3">
    <source>
        <dbReference type="Google" id="ProtNLM"/>
    </source>
</evidence>
<evidence type="ECO:0000313" key="2">
    <source>
        <dbReference type="Proteomes" id="UP000076722"/>
    </source>
</evidence>
<proteinExistence type="predicted"/>
<sequence length="592" mass="67761">MSAFELQDVLQDASVGQLTEALLKKIRSEKDTALVSPQIDTQAAVTRARLRAAKEFIGDSILDTSIRFRQSLNRETTFLRLPEEIITHIISLALPAHNSSTGWDVDRYQFSLNQMRMQLAATHVCSGWRDICIQLSRVWRVIDLLWPRDIIRLFATRARASSLSLRLSTSYHDDSVSNECLRQRLVVASPFLMQNMSRMQHLELHLPLRQHVAEEESRELWNTLRHLPAPRLEKFHFTVPSVNEMYLSENLFSDQAPLLRDLALGDDCSISGLLPQGFQSLQKLSLNLSFKNAHAISFAHFPIMLSNLSALVDIDLYGDCQFREHIIPSLHTIGTLPDCTVLSITSFMTNQLIHFFSALKFPSLRRLQIHSIVWSDVDSFPTCDLYSALPPAFKTRFHDVEKLEFYIEDGGVRAYAETTSDCELDLSQTYDGRPENIATQNTIKHLLRAPARILNIRPKHLVFLCDDPLEHAWMSEDIWRKALSAYPSVERLSIPEELPLGPLISALDSEEEPVCPRLKILELETATSSDRNRLKELLGWDGSRTYMFTVVVTNLSLVLEHGRWRKVSGCCVWSRYCIIRYESIPLKFIPIY</sequence>
<reference evidence="1 2" key="1">
    <citation type="journal article" date="2016" name="Mol. Biol. Evol.">
        <title>Comparative Genomics of Early-Diverging Mushroom-Forming Fungi Provides Insights into the Origins of Lignocellulose Decay Capabilities.</title>
        <authorList>
            <person name="Nagy L.G."/>
            <person name="Riley R."/>
            <person name="Tritt A."/>
            <person name="Adam C."/>
            <person name="Daum C."/>
            <person name="Floudas D."/>
            <person name="Sun H."/>
            <person name="Yadav J.S."/>
            <person name="Pangilinan J."/>
            <person name="Larsson K.H."/>
            <person name="Matsuura K."/>
            <person name="Barry K."/>
            <person name="Labutti K."/>
            <person name="Kuo R."/>
            <person name="Ohm R.A."/>
            <person name="Bhattacharya S.S."/>
            <person name="Shirouzu T."/>
            <person name="Yoshinaga Y."/>
            <person name="Martin F.M."/>
            <person name="Grigoriev I.V."/>
            <person name="Hibbett D.S."/>
        </authorList>
    </citation>
    <scope>NUCLEOTIDE SEQUENCE [LARGE SCALE GENOMIC DNA]</scope>
    <source>
        <strain evidence="1 2">HHB9708</strain>
    </source>
</reference>
<dbReference type="AlphaFoldDB" id="A0A164RNF5"/>
<accession>A0A164RNF5</accession>
<dbReference type="Proteomes" id="UP000076722">
    <property type="component" value="Unassembled WGS sequence"/>
</dbReference>
<gene>
    <name evidence="1" type="ORF">SISNIDRAFT_488026</name>
</gene>
<dbReference type="EMBL" id="KV419419">
    <property type="protein sequence ID" value="KZS90723.1"/>
    <property type="molecule type" value="Genomic_DNA"/>
</dbReference>
<dbReference type="Gene3D" id="3.80.10.10">
    <property type="entry name" value="Ribonuclease Inhibitor"/>
    <property type="match status" value="1"/>
</dbReference>
<keyword evidence="2" id="KW-1185">Reference proteome</keyword>
<evidence type="ECO:0000313" key="1">
    <source>
        <dbReference type="EMBL" id="KZS90723.1"/>
    </source>
</evidence>
<organism evidence="1 2">
    <name type="scientific">Sistotremastrum niveocremeum HHB9708</name>
    <dbReference type="NCBI Taxonomy" id="1314777"/>
    <lineage>
        <taxon>Eukaryota</taxon>
        <taxon>Fungi</taxon>
        <taxon>Dikarya</taxon>
        <taxon>Basidiomycota</taxon>
        <taxon>Agaricomycotina</taxon>
        <taxon>Agaricomycetes</taxon>
        <taxon>Sistotremastrales</taxon>
        <taxon>Sistotremastraceae</taxon>
        <taxon>Sertulicium</taxon>
        <taxon>Sertulicium niveocremeum</taxon>
    </lineage>
</organism>
<dbReference type="SUPFAM" id="SSF52047">
    <property type="entry name" value="RNI-like"/>
    <property type="match status" value="1"/>
</dbReference>
<name>A0A164RNF5_9AGAM</name>
<protein>
    <recommendedName>
        <fullName evidence="3">F-box domain-containing protein</fullName>
    </recommendedName>
</protein>